<evidence type="ECO:0000256" key="2">
    <source>
        <dbReference type="ARBA" id="ARBA00007626"/>
    </source>
</evidence>
<proteinExistence type="inferred from homology"/>
<keyword evidence="7" id="KW-0496">Mitochondrion</keyword>
<dbReference type="Gene3D" id="3.40.50.11980">
    <property type="match status" value="1"/>
</dbReference>
<dbReference type="PANTHER" id="PTHR13547">
    <property type="match status" value="1"/>
</dbReference>
<evidence type="ECO:0000313" key="11">
    <source>
        <dbReference type="RefSeq" id="XP_005093421.1"/>
    </source>
</evidence>
<evidence type="ECO:0000256" key="4">
    <source>
        <dbReference type="ARBA" id="ARBA00022801"/>
    </source>
</evidence>
<comment type="similarity">
    <text evidence="2">Belongs to the PPR family. P subfamily.</text>
</comment>
<feature type="region of interest" description="Disordered" evidence="8">
    <location>
        <begin position="592"/>
        <end position="613"/>
    </location>
</feature>
<evidence type="ECO:0000313" key="12">
    <source>
        <dbReference type="RefSeq" id="XP_012935224.1"/>
    </source>
</evidence>
<feature type="domain" description="PRORP" evidence="9">
    <location>
        <begin position="362"/>
        <end position="574"/>
    </location>
</feature>
<dbReference type="Pfam" id="PF16953">
    <property type="entry name" value="PRORP"/>
    <property type="match status" value="1"/>
</dbReference>
<evidence type="ECO:0000256" key="6">
    <source>
        <dbReference type="ARBA" id="ARBA00022946"/>
    </source>
</evidence>
<dbReference type="GeneID" id="101862710"/>
<name>A0ABM0ZVB0_APLCA</name>
<dbReference type="RefSeq" id="XP_005093421.1">
    <property type="nucleotide sequence ID" value="XM_005093364.3"/>
</dbReference>
<organism evidence="10 12">
    <name type="scientific">Aplysia californica</name>
    <name type="common">California sea hare</name>
    <dbReference type="NCBI Taxonomy" id="6500"/>
    <lineage>
        <taxon>Eukaryota</taxon>
        <taxon>Metazoa</taxon>
        <taxon>Spiralia</taxon>
        <taxon>Lophotrochozoa</taxon>
        <taxon>Mollusca</taxon>
        <taxon>Gastropoda</taxon>
        <taxon>Heterobranchia</taxon>
        <taxon>Euthyneura</taxon>
        <taxon>Tectipleura</taxon>
        <taxon>Aplysiida</taxon>
        <taxon>Aplysioidea</taxon>
        <taxon>Aplysiidae</taxon>
        <taxon>Aplysia</taxon>
    </lineage>
</organism>
<evidence type="ECO:0000313" key="10">
    <source>
        <dbReference type="Proteomes" id="UP000694888"/>
    </source>
</evidence>
<sequence>MMQQFASGAHLAHNSILQPLINCCFHRLRTSSMSRLLSFTSQSRIQFGTGSFGCQQHRPLGTRTHFFCISINDSVHRATIHCKRFMSSDLNERESEWRRSPKTSVFSLNNRIMRRDRTEGQALFRDLISKKDSGDWSIADWDEVAALISSNVKGPWEALCMQTLYADRNVELGRSLMNYLEGKDDCPNRVVVPYFIALLGATSGENVNQDQELKKYYDDFMSATDLLDAATIEVLIKGLAYSSHYLECLKLLEICRETHNPGSGMLFHVLLASLRYHDMDLCELILSEYEQAAEPTQLQSLAAEIVGTSLTVGNERGLTRVMEFMKKHGLLIPKKQLDEIVETFHSHQPGKWTETYGYIHHKGGNCVVCRHQMDRLNVTDEEFSGLRSAFTDQVIVGSNIFYKSTPEELKHFMDFVERNGPFDVVIDGLNVIHKGPKPPRRERLERAVAYFAEANKKILILGSKALKVSASNFRRSGSKPTIYMTSTTKADDVFFLYAAIHSSKDTLIVSFDKLRDHKFRLERKLRPIFHKWLQSVQIYDWFFSRYGDFGIRRRHLFSIGPAKDDGGWHFPVNDCDKDAPYGKLGVLCLRHGKRRSPPPRVRRSHQKSSTGVRLGTDARKEWFET</sequence>
<accession>A0ABM0ZVB0</accession>
<feature type="compositionally biased region" description="Basic residues" evidence="8">
    <location>
        <begin position="592"/>
        <end position="606"/>
    </location>
</feature>
<dbReference type="InterPro" id="IPR031595">
    <property type="entry name" value="PRORP_C"/>
</dbReference>
<evidence type="ECO:0000256" key="7">
    <source>
        <dbReference type="ARBA" id="ARBA00023128"/>
    </source>
</evidence>
<keyword evidence="5" id="KW-0862">Zinc</keyword>
<dbReference type="RefSeq" id="XP_012935224.1">
    <property type="nucleotide sequence ID" value="XM_013079770.2"/>
</dbReference>
<keyword evidence="4" id="KW-0378">Hydrolase</keyword>
<keyword evidence="3" id="KW-0479">Metal-binding</keyword>
<evidence type="ECO:0000259" key="9">
    <source>
        <dbReference type="Pfam" id="PF16953"/>
    </source>
</evidence>
<evidence type="ECO:0000256" key="8">
    <source>
        <dbReference type="SAM" id="MobiDB-lite"/>
    </source>
</evidence>
<gene>
    <name evidence="11 12" type="primary">LOC101862710</name>
</gene>
<evidence type="ECO:0000256" key="5">
    <source>
        <dbReference type="ARBA" id="ARBA00022833"/>
    </source>
</evidence>
<evidence type="ECO:0000256" key="3">
    <source>
        <dbReference type="ARBA" id="ARBA00022723"/>
    </source>
</evidence>
<reference evidence="11 12" key="1">
    <citation type="submission" date="2025-05" db="UniProtKB">
        <authorList>
            <consortium name="RefSeq"/>
        </authorList>
    </citation>
    <scope>IDENTIFICATION</scope>
</reference>
<keyword evidence="6" id="KW-0809">Transit peptide</keyword>
<evidence type="ECO:0000256" key="1">
    <source>
        <dbReference type="ARBA" id="ARBA00004173"/>
    </source>
</evidence>
<protein>
    <submittedName>
        <fullName evidence="11 12">Mitochondrial ribonuclease P catalytic subunit</fullName>
    </submittedName>
</protein>
<comment type="subcellular location">
    <subcellularLocation>
        <location evidence="1">Mitochondrion</location>
    </subcellularLocation>
</comment>
<keyword evidence="10" id="KW-1185">Reference proteome</keyword>
<dbReference type="Proteomes" id="UP000694888">
    <property type="component" value="Unplaced"/>
</dbReference>
<dbReference type="PANTHER" id="PTHR13547:SF1">
    <property type="entry name" value="MITOCHONDRIAL RIBONUCLEASE P CATALYTIC SUBUNIT"/>
    <property type="match status" value="1"/>
</dbReference>